<protein>
    <submittedName>
        <fullName evidence="1">DinI family protein</fullName>
    </submittedName>
</protein>
<name>A0A369ZK64_HAEPH</name>
<dbReference type="Gene3D" id="3.30.910.10">
    <property type="entry name" value="DinI-like"/>
    <property type="match status" value="1"/>
</dbReference>
<dbReference type="RefSeq" id="WP_040215932.1">
    <property type="nucleotide sequence ID" value="NZ_CALIFA010000054.1"/>
</dbReference>
<reference evidence="1 3" key="1">
    <citation type="submission" date="2018-05" db="EMBL/GenBank/DDBJ databases">
        <title>Draft Genome Sequences for a Diverse set of 7 Haemophilus Species.</title>
        <authorList>
            <person name="Nichols M."/>
            <person name="Topaz N."/>
            <person name="Wang X."/>
            <person name="Wang X."/>
            <person name="Boxrud D."/>
        </authorList>
    </citation>
    <scope>NUCLEOTIDE SEQUENCE [LARGE SCALE GENOMIC DNA]</scope>
    <source>
        <strain evidence="1 3">C2010039593</strain>
    </source>
</reference>
<dbReference type="EMBL" id="QEQD01000001">
    <property type="protein sequence ID" value="RDF05966.1"/>
    <property type="molecule type" value="Genomic_DNA"/>
</dbReference>
<evidence type="ECO:0000313" key="1">
    <source>
        <dbReference type="EMBL" id="RDF05966.1"/>
    </source>
</evidence>
<evidence type="ECO:0000313" key="3">
    <source>
        <dbReference type="Proteomes" id="UP000253999"/>
    </source>
</evidence>
<dbReference type="Proteomes" id="UP000254867">
    <property type="component" value="Unassembled WGS sequence"/>
</dbReference>
<organism evidence="1 3">
    <name type="scientific">Haemophilus parahaemolyticus</name>
    <dbReference type="NCBI Taxonomy" id="735"/>
    <lineage>
        <taxon>Bacteria</taxon>
        <taxon>Pseudomonadati</taxon>
        <taxon>Pseudomonadota</taxon>
        <taxon>Gammaproteobacteria</taxon>
        <taxon>Pasteurellales</taxon>
        <taxon>Pasteurellaceae</taxon>
        <taxon>Haemophilus</taxon>
    </lineage>
</organism>
<gene>
    <name evidence="1" type="ORF">DPV98_01480</name>
    <name evidence="2" type="ORF">NCTC10794_01694</name>
</gene>
<evidence type="ECO:0000313" key="2">
    <source>
        <dbReference type="EMBL" id="STO64622.1"/>
    </source>
</evidence>
<dbReference type="STRING" id="735.B0185_03140"/>
<dbReference type="EMBL" id="UGHH01000002">
    <property type="protein sequence ID" value="STO64622.1"/>
    <property type="molecule type" value="Genomic_DNA"/>
</dbReference>
<dbReference type="Pfam" id="PF06183">
    <property type="entry name" value="DinI"/>
    <property type="match status" value="1"/>
</dbReference>
<proteinExistence type="predicted"/>
<accession>A0A369ZK64</accession>
<sequence>MQATIDIRLFNSAKMKEHKFNRLLEIVQEEVQGEFPQAIVRVRSSTMSDVSVFGLGKSGKQDVSEFLENLFNDGSAFDELNDEYY</sequence>
<dbReference type="SUPFAM" id="SSF54857">
    <property type="entry name" value="DNA damage-inducible protein DinI"/>
    <property type="match status" value="1"/>
</dbReference>
<dbReference type="Proteomes" id="UP000253999">
    <property type="component" value="Unassembled WGS sequence"/>
</dbReference>
<dbReference type="AlphaFoldDB" id="A0A369ZK64"/>
<dbReference type="InterPro" id="IPR010391">
    <property type="entry name" value="DNA_damage-inducible_DinI-like"/>
</dbReference>
<reference evidence="2 4" key="2">
    <citation type="submission" date="2018-06" db="EMBL/GenBank/DDBJ databases">
        <authorList>
            <consortium name="Pathogen Informatics"/>
            <person name="Doyle S."/>
        </authorList>
    </citation>
    <scope>NUCLEOTIDE SEQUENCE [LARGE SCALE GENOMIC DNA]</scope>
    <source>
        <strain evidence="2 4">NCTC10794</strain>
    </source>
</reference>
<evidence type="ECO:0000313" key="4">
    <source>
        <dbReference type="Proteomes" id="UP000254867"/>
    </source>
</evidence>
<dbReference type="InterPro" id="IPR036687">
    <property type="entry name" value="DinI-like_sf"/>
</dbReference>